<dbReference type="GO" id="GO:0019901">
    <property type="term" value="F:protein kinase binding"/>
    <property type="evidence" value="ECO:0007669"/>
    <property type="project" value="TreeGrafter"/>
</dbReference>
<dbReference type="AlphaFoldDB" id="A0A0K0DTI5"/>
<keyword evidence="2" id="KW-1185">Reference proteome</keyword>
<dbReference type="WBParaSite" id="TCONS_00009246.p1">
    <property type="protein sequence ID" value="TCONS_00009246.p1"/>
    <property type="gene ID" value="XLOC_007077"/>
</dbReference>
<name>A0A0K0DTI5_STRER</name>
<dbReference type="InterPro" id="IPR036915">
    <property type="entry name" value="Cyclin-like_sf"/>
</dbReference>
<dbReference type="WBParaSite" id="SSTP_0000054700.1">
    <property type="protein sequence ID" value="SSTP_0000054700.1"/>
    <property type="gene ID" value="SSTP_0000054700"/>
</dbReference>
<reference evidence="3" key="1">
    <citation type="submission" date="2015-08" db="UniProtKB">
        <authorList>
            <consortium name="WormBaseParasite"/>
        </authorList>
    </citation>
    <scope>IDENTIFICATION</scope>
</reference>
<dbReference type="GO" id="GO:0007411">
    <property type="term" value="P:axon guidance"/>
    <property type="evidence" value="ECO:0007669"/>
    <property type="project" value="TreeGrafter"/>
</dbReference>
<dbReference type="GO" id="GO:0061575">
    <property type="term" value="F:cyclin-dependent protein serine/threonine kinase activator activity"/>
    <property type="evidence" value="ECO:0007669"/>
    <property type="project" value="InterPro"/>
</dbReference>
<dbReference type="InterPro" id="IPR004944">
    <property type="entry name" value="CDK5_activator"/>
</dbReference>
<dbReference type="Pfam" id="PF03261">
    <property type="entry name" value="CDK5_activator"/>
    <property type="match status" value="1"/>
</dbReference>
<evidence type="ECO:0000313" key="2">
    <source>
        <dbReference type="Proteomes" id="UP000035681"/>
    </source>
</evidence>
<dbReference type="GO" id="GO:0030426">
    <property type="term" value="C:growth cone"/>
    <property type="evidence" value="ECO:0007669"/>
    <property type="project" value="TreeGrafter"/>
</dbReference>
<dbReference type="STRING" id="6248.A0A0K0DTI5"/>
<dbReference type="PANTHER" id="PTHR23401">
    <property type="entry name" value="CYCLIN DEPENDANT KINASE-5 ACTIVATOR"/>
    <property type="match status" value="1"/>
</dbReference>
<evidence type="ECO:0000313" key="4">
    <source>
        <dbReference type="WBParaSite" id="TCONS_00009246.p1"/>
    </source>
</evidence>
<evidence type="ECO:0000256" key="1">
    <source>
        <dbReference type="ARBA" id="ARBA00010175"/>
    </source>
</evidence>
<dbReference type="Gene3D" id="1.10.472.10">
    <property type="entry name" value="Cyclin-like"/>
    <property type="match status" value="1"/>
</dbReference>
<dbReference type="Proteomes" id="UP000035681">
    <property type="component" value="Unplaced"/>
</dbReference>
<dbReference type="SUPFAM" id="SSF47954">
    <property type="entry name" value="Cyclin-like"/>
    <property type="match status" value="1"/>
</dbReference>
<protein>
    <submittedName>
        <fullName evidence="3 4">Cyclin-dependent kinase 5 activator</fullName>
    </submittedName>
</protein>
<accession>A0A0K0DTI5</accession>
<dbReference type="GO" id="GO:0016533">
    <property type="term" value="C:protein kinase 5 complex"/>
    <property type="evidence" value="ECO:0007669"/>
    <property type="project" value="InterPro"/>
</dbReference>
<sequence>MGATLSSTSSSPSSIDGRENLIRRNNTSTYNHLFVTPGNTKNKNNNFLFDSKNRHSSLSSSSSMLGIAWNFAKKTTTGIPNKEKRNINRLSSSSSVSSALSKSHDSATSLTFNSSFSINSSSDQLSAYSSSASNSSSGDSGIGISRKITISNQCYHEIDGKNNNNNIVNNVPTLNTNEKFICIRKKESILSSKIMSVPLNNIKKGSSKVRDHILAMTRSKSTNMRTEKNGNIIINGNNYNIENKFNDNLKLSSTTYDYEKKLNQNIENNISKSLKNVTLTNRNNNSNLYNTAIFNFGIKNDSNVIDKTRKKTIIQASTTELLKGVSLLITTKCSHKVPDFFANQLTMWLRSVDRSLIVQGWQDIAFLNPANMVFFFMLLRSMLNDEETFPVNNLEDLQMIVFTCLFISYSYMGNEISYPLKPFISQQDRSKFWDMCVQIVNKYSGDMLQLNTSASFFTQVFSDLKNFTTIANN</sequence>
<dbReference type="GO" id="GO:0005737">
    <property type="term" value="C:cytoplasm"/>
    <property type="evidence" value="ECO:0007669"/>
    <property type="project" value="TreeGrafter"/>
</dbReference>
<proteinExistence type="inferred from homology"/>
<evidence type="ECO:0000313" key="3">
    <source>
        <dbReference type="WBParaSite" id="SSTP_0000054700.1"/>
    </source>
</evidence>
<comment type="similarity">
    <text evidence="1">Belongs to the cyclin-dependent kinase 5 activator family.</text>
</comment>
<organism evidence="3">
    <name type="scientific">Strongyloides stercoralis</name>
    <name type="common">Threadworm</name>
    <dbReference type="NCBI Taxonomy" id="6248"/>
    <lineage>
        <taxon>Eukaryota</taxon>
        <taxon>Metazoa</taxon>
        <taxon>Ecdysozoa</taxon>
        <taxon>Nematoda</taxon>
        <taxon>Chromadorea</taxon>
        <taxon>Rhabditida</taxon>
        <taxon>Tylenchina</taxon>
        <taxon>Panagrolaimomorpha</taxon>
        <taxon>Strongyloidoidea</taxon>
        <taxon>Strongyloididae</taxon>
        <taxon>Strongyloides</taxon>
    </lineage>
</organism>
<dbReference type="PANTHER" id="PTHR23401:SF0">
    <property type="entry name" value="CYCLIN-DEPENDENT KINASE 5 ACTIVATOR"/>
    <property type="match status" value="1"/>
</dbReference>